<dbReference type="VEuPathDB" id="FungiDB:SCHCODRAFT_02671276"/>
<dbReference type="AlphaFoldDB" id="D8QDH1"/>
<dbReference type="InParanoid" id="D8QDH1"/>
<dbReference type="EMBL" id="GL377310">
    <property type="protein sequence ID" value="EFI93680.1"/>
    <property type="molecule type" value="Genomic_DNA"/>
</dbReference>
<dbReference type="OMA" id="AFLWTDA"/>
<dbReference type="Proteomes" id="UP000007431">
    <property type="component" value="Unassembled WGS sequence"/>
</dbReference>
<evidence type="ECO:0000313" key="3">
    <source>
        <dbReference type="Proteomes" id="UP000007431"/>
    </source>
</evidence>
<gene>
    <name evidence="2" type="ORF">SCHCODRAFT_111910</name>
</gene>
<dbReference type="OrthoDB" id="2985022at2759"/>
<feature type="chain" id="PRO_5003120870" evidence="1">
    <location>
        <begin position="23"/>
        <end position="119"/>
    </location>
</feature>
<evidence type="ECO:0000313" key="2">
    <source>
        <dbReference type="EMBL" id="EFI93680.1"/>
    </source>
</evidence>
<feature type="signal peptide" evidence="1">
    <location>
        <begin position="1"/>
        <end position="22"/>
    </location>
</feature>
<feature type="non-terminal residue" evidence="2">
    <location>
        <position position="119"/>
    </location>
</feature>
<dbReference type="RefSeq" id="XP_003028583.1">
    <property type="nucleotide sequence ID" value="XM_003028537.1"/>
</dbReference>
<keyword evidence="1" id="KW-0732">Signal</keyword>
<keyword evidence="3" id="KW-1185">Reference proteome</keyword>
<dbReference type="GeneID" id="9590382"/>
<dbReference type="eggNOG" id="ENOG502SR7S">
    <property type="taxonomic scope" value="Eukaryota"/>
</dbReference>
<sequence>MQIKLLTAIVALALAAMAATTAEPHVSLLTEEEMIHWLQTTDAELTFVGEPIPGVNAPEDHALDRRAALNTVVTYCNRRVNDVCGGACTVYNGQAKCLSAPGTNCLAATNNVGFCANRR</sequence>
<reference evidence="2 3" key="1">
    <citation type="journal article" date="2010" name="Nat. Biotechnol.">
        <title>Genome sequence of the model mushroom Schizophyllum commune.</title>
        <authorList>
            <person name="Ohm R.A."/>
            <person name="de Jong J.F."/>
            <person name="Lugones L.G."/>
            <person name="Aerts A."/>
            <person name="Kothe E."/>
            <person name="Stajich J.E."/>
            <person name="de Vries R.P."/>
            <person name="Record E."/>
            <person name="Levasseur A."/>
            <person name="Baker S.E."/>
            <person name="Bartholomew K.A."/>
            <person name="Coutinho P.M."/>
            <person name="Erdmann S."/>
            <person name="Fowler T.J."/>
            <person name="Gathman A.C."/>
            <person name="Lombard V."/>
            <person name="Henrissat B."/>
            <person name="Knabe N."/>
            <person name="Kuees U."/>
            <person name="Lilly W.W."/>
            <person name="Lindquist E."/>
            <person name="Lucas S."/>
            <person name="Magnuson J.K."/>
            <person name="Piumi F."/>
            <person name="Raudaskoski M."/>
            <person name="Salamov A."/>
            <person name="Schmutz J."/>
            <person name="Schwarze F.W.M.R."/>
            <person name="vanKuyk P.A."/>
            <person name="Horton J.S."/>
            <person name="Grigoriev I.V."/>
            <person name="Woesten H.A.B."/>
        </authorList>
    </citation>
    <scope>NUCLEOTIDE SEQUENCE [LARGE SCALE GENOMIC DNA]</scope>
    <source>
        <strain evidence="3">H4-8 / FGSC 9210</strain>
    </source>
</reference>
<dbReference type="KEGG" id="scm:SCHCO_02671276"/>
<organism evidence="3">
    <name type="scientific">Schizophyllum commune (strain H4-8 / FGSC 9210)</name>
    <name type="common">Split gill fungus</name>
    <dbReference type="NCBI Taxonomy" id="578458"/>
    <lineage>
        <taxon>Eukaryota</taxon>
        <taxon>Fungi</taxon>
        <taxon>Dikarya</taxon>
        <taxon>Basidiomycota</taxon>
        <taxon>Agaricomycotina</taxon>
        <taxon>Agaricomycetes</taxon>
        <taxon>Agaricomycetidae</taxon>
        <taxon>Agaricales</taxon>
        <taxon>Schizophyllaceae</taxon>
        <taxon>Schizophyllum</taxon>
    </lineage>
</organism>
<protein>
    <submittedName>
        <fullName evidence="2">Uncharacterized protein</fullName>
    </submittedName>
</protein>
<dbReference type="HOGENOM" id="CLU_143024_1_0_1"/>
<proteinExistence type="predicted"/>
<evidence type="ECO:0000256" key="1">
    <source>
        <dbReference type="SAM" id="SignalP"/>
    </source>
</evidence>
<name>D8QDH1_SCHCM</name>
<accession>D8QDH1</accession>